<dbReference type="EnsemblMetazoa" id="SMAR004709-RA">
    <property type="protein sequence ID" value="SMAR004709-PA"/>
    <property type="gene ID" value="SMAR004709"/>
</dbReference>
<dbReference type="Pfam" id="PF13884">
    <property type="entry name" value="Peptidase_S74"/>
    <property type="match status" value="1"/>
</dbReference>
<feature type="DNA-binding region" description="NDT80" evidence="14">
    <location>
        <begin position="93"/>
        <end position="360"/>
    </location>
</feature>
<evidence type="ECO:0000256" key="17">
    <source>
        <dbReference type="SAM" id="Phobius"/>
    </source>
</evidence>
<comment type="subcellular location">
    <subcellularLocation>
        <location evidence="2">Membrane</location>
        <topology evidence="2">Single-pass membrane protein</topology>
    </subcellularLocation>
    <subcellularLocation>
        <location evidence="1">Nucleus</location>
    </subcellularLocation>
</comment>
<evidence type="ECO:0000256" key="15">
    <source>
        <dbReference type="SAM" id="Coils"/>
    </source>
</evidence>
<dbReference type="GO" id="GO:0043565">
    <property type="term" value="F:sequence-specific DNA binding"/>
    <property type="evidence" value="ECO:0007669"/>
    <property type="project" value="TreeGrafter"/>
</dbReference>
<dbReference type="PROSITE" id="PS51517">
    <property type="entry name" value="NDT80"/>
    <property type="match status" value="1"/>
</dbReference>
<dbReference type="HOGENOM" id="CLU_262670_0_0_1"/>
<evidence type="ECO:0000256" key="2">
    <source>
        <dbReference type="ARBA" id="ARBA00004167"/>
    </source>
</evidence>
<dbReference type="NCBIfam" id="TIGR00597">
    <property type="entry name" value="rad10"/>
    <property type="match status" value="1"/>
</dbReference>
<evidence type="ECO:0000256" key="14">
    <source>
        <dbReference type="PROSITE-ProRule" id="PRU00850"/>
    </source>
</evidence>
<feature type="region of interest" description="Disordered" evidence="16">
    <location>
        <begin position="757"/>
        <end position="780"/>
    </location>
</feature>
<evidence type="ECO:0000256" key="9">
    <source>
        <dbReference type="ARBA" id="ARBA00023136"/>
    </source>
</evidence>
<dbReference type="GO" id="GO:0006357">
    <property type="term" value="P:regulation of transcription by RNA polymerase II"/>
    <property type="evidence" value="ECO:0007669"/>
    <property type="project" value="UniProtKB-ARBA"/>
</dbReference>
<dbReference type="Pfam" id="PF03834">
    <property type="entry name" value="Rad10"/>
    <property type="match status" value="1"/>
</dbReference>
<dbReference type="FunFam" id="1.10.150.20:FF:000017">
    <property type="entry name" value="DNA excision repair protein ERCC-1"/>
    <property type="match status" value="1"/>
</dbReference>
<keyword evidence="6" id="KW-0227">DNA damage</keyword>
<keyword evidence="5 17" id="KW-0812">Transmembrane</keyword>
<dbReference type="eggNOG" id="KOG2841">
    <property type="taxonomic scope" value="Eukaryota"/>
</dbReference>
<feature type="domain" description="Peptidase S74" evidence="19">
    <location>
        <begin position="406"/>
        <end position="522"/>
    </location>
</feature>
<dbReference type="Gene3D" id="1.10.150.20">
    <property type="entry name" value="5' to 3' exonuclease, C-terminal subdomain"/>
    <property type="match status" value="1"/>
</dbReference>
<keyword evidence="9 17" id="KW-0472">Membrane</keyword>
<dbReference type="InterPro" id="IPR026932">
    <property type="entry name" value="MYRF_ICA"/>
</dbReference>
<dbReference type="CDD" id="cd10144">
    <property type="entry name" value="Peptidase_S74_CIMCD"/>
    <property type="match status" value="1"/>
</dbReference>
<evidence type="ECO:0000259" key="18">
    <source>
        <dbReference type="PROSITE" id="PS51517"/>
    </source>
</evidence>
<keyword evidence="21" id="KW-1185">Reference proteome</keyword>
<proteinExistence type="inferred from homology"/>
<dbReference type="GO" id="GO:0003700">
    <property type="term" value="F:DNA-binding transcription factor activity"/>
    <property type="evidence" value="ECO:0007669"/>
    <property type="project" value="UniProtKB-UniRule"/>
</dbReference>
<keyword evidence="8 14" id="KW-0238">DNA-binding</keyword>
<sequence length="1286" mass="144893">MKENVIAYNANYAAVQRHLLPDSPPDSSSEPSFSPINDQTNKINPLGHSLEEILMQPPTVIYANTQPLKHLPEHLITLGPSPAQTQTGQNVPVTMNPLPVSLPSIFGRQRKLSDSNLIPVSSDSMVGGILVKQEPGSLSPDANSEQSNEYNFDFNGESTLNFLDATYQCIRFQPFQQNTWHLLCDRNIKELPSVNYRVDADKGFNFSNADEAFVCQKKNHFQVTAHVQTIGEPYFVKTSEGLKKVDKFFLHFNGVKVESPSQTIRVEQSQSDRSKKAFHPVLIDCNSDQVTKVTIGRLHFSETTSNNMRKKGKPNPDQRYFYLVVSLHAHCGDSSFVVASHASERIIVRASNPGQFENDVELCWQKGQTPDSTFHAGRVGINTDRPEESLVVHGNMKLTGHIMQPSDIRAKQNVQEVGETNRVDTKEQLRNLQQLRIVRYHFIPDFARHVGLTPSEQLDTGVIAQEVREVIPDAVKEAGDIILPNGQHITNFLVVNKERIFMENVGAVKELCKVTDNLENRIDELERMNRKLAKLKRIDSLKSTSSNGTGISKSSSVVASAASNRRYRRKTSKFDSQSLCSNKFVQMTITILVVIMALCLVAMAILYILEWQNRNSSNAQSRNFVESHGSVESNSSHFQLNYSLPLSTVPSSTILEKSTSTRTPAIYPTYHQKPMAIGMPSHCLAPHHLCHTFCCDSKPTISLENNYKLDVDTNTVNLTSMTPLPYAVDIATLSQPPSQNIDIFEGSANANDVAPEHNSRYSDEHNSLGDIKSPIDPPHDEETEMRILKRETKRGQTKYRSDFINSHPSVFVPELNVTIGNEYCYYDTHCANGNFTYDIPISKFMPNQSLTLQFKFTSNTVGTVVDLCQIVTNKRGCYMPEATPLEERKDVEYASWLLPIGYFVESSYKFRIPNHGIRHQISCEAPISEAGIVFTEFNFLFHRICEDTGKYPILKPGTLPCGHIWNNVIHFKIMAAKFVVPANIEESNADSDQLGALTRFRSRKEKIEVAIARTDLVNVKQEEAAATAVKRQIPFTETELDVKKGYYNKQQTSKPETEVIVRQNEVPNEKKLAPKLLPKTNSILVNPRQRGNPILKFVRNVSYEYSDIIPDYVMGQTTCALYLSLQYHIRKPEYIYDRLKLLGQCYKLRVLLVQVDVKDSHHAIKKLTKIAILAKFTLMLAWSAEEAGRFLEIYKIFENKPQDAIMGKIETDPVAKLSDALSSVKPVNQTNAKTLLTTFKSFDRIVAASPEELSFCPGIRLNKAKKLHDVFNQPFLESKDIPSKNS</sequence>
<evidence type="ECO:0000256" key="13">
    <source>
        <dbReference type="ARBA" id="ARBA00071993"/>
    </source>
</evidence>
<dbReference type="GO" id="GO:0005789">
    <property type="term" value="C:endoplasmic reticulum membrane"/>
    <property type="evidence" value="ECO:0007669"/>
    <property type="project" value="TreeGrafter"/>
</dbReference>
<keyword evidence="15" id="KW-0175">Coiled coil</keyword>
<evidence type="ECO:0000313" key="21">
    <source>
        <dbReference type="Proteomes" id="UP000014500"/>
    </source>
</evidence>
<evidence type="ECO:0000256" key="6">
    <source>
        <dbReference type="ARBA" id="ARBA00022763"/>
    </source>
</evidence>
<evidence type="ECO:0000256" key="4">
    <source>
        <dbReference type="ARBA" id="ARBA00008283"/>
    </source>
</evidence>
<dbReference type="FunFam" id="3.40.50.10130:FF:000001">
    <property type="entry name" value="DNA excision repair protein ERCC-1"/>
    <property type="match status" value="1"/>
</dbReference>
<dbReference type="InterPro" id="IPR030392">
    <property type="entry name" value="S74_ICA"/>
</dbReference>
<dbReference type="Gene3D" id="2.60.40.1390">
    <property type="entry name" value="NDT80 DNA-binding domain"/>
    <property type="match status" value="1"/>
</dbReference>
<comment type="similarity">
    <text evidence="3">Belongs to the MRF family.</text>
</comment>
<dbReference type="FunFam" id="2.60.40.1390:FF:000004">
    <property type="entry name" value="Myelin regulatory factor"/>
    <property type="match status" value="1"/>
</dbReference>
<feature type="domain" description="NDT80" evidence="18">
    <location>
        <begin position="93"/>
        <end position="360"/>
    </location>
</feature>
<dbReference type="Pfam" id="PF13888">
    <property type="entry name" value="MRF_C2"/>
    <property type="match status" value="1"/>
</dbReference>
<dbReference type="InterPro" id="IPR011335">
    <property type="entry name" value="Restrct_endonuc-II-like"/>
</dbReference>
<evidence type="ECO:0000256" key="3">
    <source>
        <dbReference type="ARBA" id="ARBA00008221"/>
    </source>
</evidence>
<feature type="compositionally biased region" description="Low complexity" evidence="16">
    <location>
        <begin position="25"/>
        <end position="35"/>
    </location>
</feature>
<comment type="similarity">
    <text evidence="4">Belongs to the ERCC1/RAD10/SWI10 family.</text>
</comment>
<dbReference type="InterPro" id="IPR008967">
    <property type="entry name" value="p53-like_TF_DNA-bd_sf"/>
</dbReference>
<accession>T1IU89</accession>
<feature type="coiled-coil region" evidence="15">
    <location>
        <begin position="508"/>
        <end position="538"/>
    </location>
</feature>
<dbReference type="InterPro" id="IPR051577">
    <property type="entry name" value="MRF-like"/>
</dbReference>
<evidence type="ECO:0000313" key="20">
    <source>
        <dbReference type="EnsemblMetazoa" id="SMAR004709-PA"/>
    </source>
</evidence>
<comment type="function">
    <text evidence="12">Non-catalytic component of a structure-specific DNA repair endonuclease responsible for the 5'-incision during DNA repair. Responsible, in conjunction with SLX4, for the first step in the repair of interstrand cross-links (ICL). Participates in the processing of anaphase bridge-generating DNA structures, which consist in incompletely processed DNA lesions arising during S or G2 phase, and can result in cytokinesis failure. Also required for homology-directed repair (HDR) of DNA double-strand breaks, in conjunction with SLX4.</text>
</comment>
<dbReference type="GO" id="GO:0006302">
    <property type="term" value="P:double-strand break repair"/>
    <property type="evidence" value="ECO:0007669"/>
    <property type="project" value="UniProtKB-ARBA"/>
</dbReference>
<dbReference type="InterPro" id="IPR024061">
    <property type="entry name" value="NDT80_DNA-bd_dom"/>
</dbReference>
<dbReference type="Gene3D" id="3.40.50.10130">
    <property type="match status" value="1"/>
</dbReference>
<dbReference type="GO" id="GO:0006289">
    <property type="term" value="P:nucleotide-excision repair"/>
    <property type="evidence" value="ECO:0007669"/>
    <property type="project" value="UniProtKB-ARBA"/>
</dbReference>
<dbReference type="SUPFAM" id="SSF47781">
    <property type="entry name" value="RuvA domain 2-like"/>
    <property type="match status" value="1"/>
</dbReference>
<dbReference type="GO" id="GO:0045893">
    <property type="term" value="P:positive regulation of DNA-templated transcription"/>
    <property type="evidence" value="ECO:0007669"/>
    <property type="project" value="TreeGrafter"/>
</dbReference>
<evidence type="ECO:0000256" key="5">
    <source>
        <dbReference type="ARBA" id="ARBA00022692"/>
    </source>
</evidence>
<keyword evidence="7 17" id="KW-1133">Transmembrane helix</keyword>
<reference evidence="20" key="2">
    <citation type="submission" date="2015-02" db="UniProtKB">
        <authorList>
            <consortium name="EnsemblMetazoa"/>
        </authorList>
    </citation>
    <scope>IDENTIFICATION</scope>
</reference>
<dbReference type="Proteomes" id="UP000014500">
    <property type="component" value="Unassembled WGS sequence"/>
</dbReference>
<dbReference type="GO" id="GO:0006310">
    <property type="term" value="P:DNA recombination"/>
    <property type="evidence" value="ECO:0007669"/>
    <property type="project" value="UniProtKB-ARBA"/>
</dbReference>
<dbReference type="GO" id="GO:0016540">
    <property type="term" value="P:protein autoprocessing"/>
    <property type="evidence" value="ECO:0007669"/>
    <property type="project" value="InterPro"/>
</dbReference>
<dbReference type="InterPro" id="IPR025719">
    <property type="entry name" value="MYRF_C2"/>
</dbReference>
<reference evidence="21" key="1">
    <citation type="submission" date="2011-05" db="EMBL/GenBank/DDBJ databases">
        <authorList>
            <person name="Richards S.R."/>
            <person name="Qu J."/>
            <person name="Jiang H."/>
            <person name="Jhangiani S.N."/>
            <person name="Agravi P."/>
            <person name="Goodspeed R."/>
            <person name="Gross S."/>
            <person name="Mandapat C."/>
            <person name="Jackson L."/>
            <person name="Mathew T."/>
            <person name="Pu L."/>
            <person name="Thornton R."/>
            <person name="Saada N."/>
            <person name="Wilczek-Boney K.B."/>
            <person name="Lee S."/>
            <person name="Kovar C."/>
            <person name="Wu Y."/>
            <person name="Scherer S.E."/>
            <person name="Worley K.C."/>
            <person name="Muzny D.M."/>
            <person name="Gibbs R."/>
        </authorList>
    </citation>
    <scope>NUCLEOTIDE SEQUENCE</scope>
    <source>
        <strain evidence="21">Brora</strain>
    </source>
</reference>
<dbReference type="STRING" id="126957.T1IU89"/>
<protein>
    <recommendedName>
        <fullName evidence="13">DNA excision repair protein ERCC-1</fullName>
    </recommendedName>
</protein>
<dbReference type="SUPFAM" id="SSF49417">
    <property type="entry name" value="p53-like transcription factors"/>
    <property type="match status" value="1"/>
</dbReference>
<evidence type="ECO:0000256" key="8">
    <source>
        <dbReference type="ARBA" id="ARBA00023125"/>
    </source>
</evidence>
<dbReference type="SUPFAM" id="SSF52980">
    <property type="entry name" value="Restriction endonuclease-like"/>
    <property type="match status" value="1"/>
</dbReference>
<evidence type="ECO:0000259" key="19">
    <source>
        <dbReference type="PROSITE" id="PS51688"/>
    </source>
</evidence>
<evidence type="ECO:0000256" key="1">
    <source>
        <dbReference type="ARBA" id="ARBA00004123"/>
    </source>
</evidence>
<dbReference type="GO" id="GO:0032204">
    <property type="term" value="P:regulation of telomere maintenance"/>
    <property type="evidence" value="ECO:0007669"/>
    <property type="project" value="UniProtKB-ARBA"/>
</dbReference>
<feature type="compositionally biased region" description="Basic and acidic residues" evidence="16">
    <location>
        <begin position="757"/>
        <end position="767"/>
    </location>
</feature>
<dbReference type="Pfam" id="PF05224">
    <property type="entry name" value="NDT80_PhoG"/>
    <property type="match status" value="1"/>
</dbReference>
<name>T1IU89_STRMM</name>
<evidence type="ECO:0000256" key="16">
    <source>
        <dbReference type="SAM" id="MobiDB-lite"/>
    </source>
</evidence>
<evidence type="ECO:0000256" key="7">
    <source>
        <dbReference type="ARBA" id="ARBA00022989"/>
    </source>
</evidence>
<dbReference type="InterPro" id="IPR047260">
    <property type="entry name" value="ERCC1-like_central_dom"/>
</dbReference>
<evidence type="ECO:0000256" key="11">
    <source>
        <dbReference type="ARBA" id="ARBA00023242"/>
    </source>
</evidence>
<dbReference type="CDD" id="cd22325">
    <property type="entry name" value="ERCC1_C-like"/>
    <property type="match status" value="1"/>
</dbReference>
<evidence type="ECO:0000256" key="12">
    <source>
        <dbReference type="ARBA" id="ARBA00054210"/>
    </source>
</evidence>
<dbReference type="PANTHER" id="PTHR13029:SF18">
    <property type="entry name" value="MYELIN REGULATORY FACTOR HOMOLOG 1"/>
    <property type="match status" value="1"/>
</dbReference>
<dbReference type="PhylomeDB" id="T1IU89"/>
<feature type="transmembrane region" description="Helical" evidence="17">
    <location>
        <begin position="584"/>
        <end position="609"/>
    </location>
</feature>
<dbReference type="InterPro" id="IPR037141">
    <property type="entry name" value="NDT80_DNA-bd_dom_sf"/>
</dbReference>
<dbReference type="EMBL" id="JH431524">
    <property type="status" value="NOT_ANNOTATED_CDS"/>
    <property type="molecule type" value="Genomic_DNA"/>
</dbReference>
<dbReference type="Pfam" id="PF13887">
    <property type="entry name" value="MYRF_ICA"/>
    <property type="match status" value="1"/>
</dbReference>
<evidence type="ECO:0000256" key="10">
    <source>
        <dbReference type="ARBA" id="ARBA00023204"/>
    </source>
</evidence>
<keyword evidence="11" id="KW-0539">Nucleus</keyword>
<feature type="region of interest" description="Disordered" evidence="16">
    <location>
        <begin position="19"/>
        <end position="44"/>
    </location>
</feature>
<organism evidence="20 21">
    <name type="scientific">Strigamia maritima</name>
    <name type="common">European centipede</name>
    <name type="synonym">Geophilus maritimus</name>
    <dbReference type="NCBI Taxonomy" id="126957"/>
    <lineage>
        <taxon>Eukaryota</taxon>
        <taxon>Metazoa</taxon>
        <taxon>Ecdysozoa</taxon>
        <taxon>Arthropoda</taxon>
        <taxon>Myriapoda</taxon>
        <taxon>Chilopoda</taxon>
        <taxon>Pleurostigmophora</taxon>
        <taxon>Geophilomorpha</taxon>
        <taxon>Linotaeniidae</taxon>
        <taxon>Strigamia</taxon>
    </lineage>
</organism>
<keyword evidence="10" id="KW-0234">DNA repair</keyword>
<dbReference type="GO" id="GO:0005634">
    <property type="term" value="C:nucleus"/>
    <property type="evidence" value="ECO:0007669"/>
    <property type="project" value="UniProtKB-SubCell"/>
</dbReference>
<dbReference type="PANTHER" id="PTHR13029">
    <property type="match status" value="1"/>
</dbReference>
<dbReference type="eggNOG" id="KOG3661">
    <property type="taxonomic scope" value="Eukaryota"/>
</dbReference>
<dbReference type="InterPro" id="IPR010994">
    <property type="entry name" value="RuvA_2-like"/>
</dbReference>
<dbReference type="PROSITE" id="PS51688">
    <property type="entry name" value="ICA"/>
    <property type="match status" value="1"/>
</dbReference>